<keyword evidence="2" id="KW-1133">Transmembrane helix</keyword>
<keyword evidence="2" id="KW-0812">Transmembrane</keyword>
<feature type="compositionally biased region" description="Polar residues" evidence="1">
    <location>
        <begin position="73"/>
        <end position="83"/>
    </location>
</feature>
<gene>
    <name evidence="3" type="ORF">GGQ64_003339</name>
</gene>
<reference evidence="3 4" key="1">
    <citation type="submission" date="2020-08" db="EMBL/GenBank/DDBJ databases">
        <title>Genomic Encyclopedia of Type Strains, Phase IV (KMG-IV): sequencing the most valuable type-strain genomes for metagenomic binning, comparative biology and taxonomic classification.</title>
        <authorList>
            <person name="Goeker M."/>
        </authorList>
    </citation>
    <scope>NUCLEOTIDE SEQUENCE [LARGE SCALE GENOMIC DNA]</scope>
    <source>
        <strain evidence="3 4">DSM 100211</strain>
    </source>
</reference>
<feature type="region of interest" description="Disordered" evidence="1">
    <location>
        <begin position="43"/>
        <end position="149"/>
    </location>
</feature>
<evidence type="ECO:0000313" key="3">
    <source>
        <dbReference type="EMBL" id="MBB3978125.1"/>
    </source>
</evidence>
<proteinExistence type="predicted"/>
<comment type="caution">
    <text evidence="3">The sequence shown here is derived from an EMBL/GenBank/DDBJ whole genome shotgun (WGS) entry which is preliminary data.</text>
</comment>
<dbReference type="Proteomes" id="UP000574761">
    <property type="component" value="Unassembled WGS sequence"/>
</dbReference>
<evidence type="ECO:0000256" key="2">
    <source>
        <dbReference type="SAM" id="Phobius"/>
    </source>
</evidence>
<name>A0A7W6GK10_9HYPH</name>
<keyword evidence="4" id="KW-1185">Reference proteome</keyword>
<organism evidence="3 4">
    <name type="scientific">Mycoplana azooxidifex</name>
    <dbReference type="NCBI Taxonomy" id="1636188"/>
    <lineage>
        <taxon>Bacteria</taxon>
        <taxon>Pseudomonadati</taxon>
        <taxon>Pseudomonadota</taxon>
        <taxon>Alphaproteobacteria</taxon>
        <taxon>Hyphomicrobiales</taxon>
        <taxon>Rhizobiaceae</taxon>
        <taxon>Mycoplana</taxon>
    </lineage>
</organism>
<dbReference type="EMBL" id="JACIEE010000006">
    <property type="protein sequence ID" value="MBB3978125.1"/>
    <property type="molecule type" value="Genomic_DNA"/>
</dbReference>
<evidence type="ECO:0000313" key="4">
    <source>
        <dbReference type="Proteomes" id="UP000574761"/>
    </source>
</evidence>
<protein>
    <submittedName>
        <fullName evidence="3">Uncharacterized protein</fullName>
    </submittedName>
</protein>
<feature type="transmembrane region" description="Helical" evidence="2">
    <location>
        <begin position="15"/>
        <end position="34"/>
    </location>
</feature>
<sequence length="149" mass="15320">MTVGQLSGVTERQRGFLGAFLLMLALVVGQFVTLERKVSVRSAADPAVSRTAADKASGNAGTRPLSAGGGSSGNDSWHVTASATERRAAKAKASGGGNPWPEFGLPLSSRPAPATELTEVASRQLPDEAVHAAAPRHHFDGRAPPQGVL</sequence>
<dbReference type="AlphaFoldDB" id="A0A7W6GK10"/>
<evidence type="ECO:0000256" key="1">
    <source>
        <dbReference type="SAM" id="MobiDB-lite"/>
    </source>
</evidence>
<accession>A0A7W6GK10</accession>
<keyword evidence="2" id="KW-0472">Membrane</keyword>
<dbReference type="RefSeq" id="WP_183806260.1">
    <property type="nucleotide sequence ID" value="NZ_JACIEE010000006.1"/>
</dbReference>